<dbReference type="EMBL" id="UYYB01098657">
    <property type="protein sequence ID" value="VDM77202.1"/>
    <property type="molecule type" value="Genomic_DNA"/>
</dbReference>
<sequence length="77" mass="9127">MSERYNFLQFYRDARWMALKKTHPDLEMRLSDQVTMMPRPISAPGTPSVSGPTTPRESDSEEDSEQEEYEEQQWNEK</sequence>
<accession>A0A3P7LD30</accession>
<organism evidence="2 3">
    <name type="scientific">Strongylus vulgaris</name>
    <name type="common">Blood worm</name>
    <dbReference type="NCBI Taxonomy" id="40348"/>
    <lineage>
        <taxon>Eukaryota</taxon>
        <taxon>Metazoa</taxon>
        <taxon>Ecdysozoa</taxon>
        <taxon>Nematoda</taxon>
        <taxon>Chromadorea</taxon>
        <taxon>Rhabditida</taxon>
        <taxon>Rhabditina</taxon>
        <taxon>Rhabditomorpha</taxon>
        <taxon>Strongyloidea</taxon>
        <taxon>Strongylidae</taxon>
        <taxon>Strongylus</taxon>
    </lineage>
</organism>
<evidence type="ECO:0000256" key="1">
    <source>
        <dbReference type="SAM" id="MobiDB-lite"/>
    </source>
</evidence>
<dbReference type="Proteomes" id="UP000270094">
    <property type="component" value="Unassembled WGS sequence"/>
</dbReference>
<evidence type="ECO:0000313" key="2">
    <source>
        <dbReference type="EMBL" id="VDM77202.1"/>
    </source>
</evidence>
<feature type="compositionally biased region" description="Low complexity" evidence="1">
    <location>
        <begin position="44"/>
        <end position="55"/>
    </location>
</feature>
<dbReference type="OrthoDB" id="6335297at2759"/>
<dbReference type="GO" id="GO:0005978">
    <property type="term" value="P:glycogen biosynthetic process"/>
    <property type="evidence" value="ECO:0007669"/>
    <property type="project" value="UniProtKB-UniPathway"/>
</dbReference>
<feature type="region of interest" description="Disordered" evidence="1">
    <location>
        <begin position="36"/>
        <end position="77"/>
    </location>
</feature>
<dbReference type="UniPathway" id="UPA00164"/>
<name>A0A3P7LD30_STRVU</name>
<gene>
    <name evidence="2" type="ORF">SVUK_LOCUS12200</name>
</gene>
<keyword evidence="3" id="KW-1185">Reference proteome</keyword>
<proteinExistence type="predicted"/>
<reference evidence="2 3" key="1">
    <citation type="submission" date="2018-11" db="EMBL/GenBank/DDBJ databases">
        <authorList>
            <consortium name="Pathogen Informatics"/>
        </authorList>
    </citation>
    <scope>NUCLEOTIDE SEQUENCE [LARGE SCALE GENOMIC DNA]</scope>
</reference>
<evidence type="ECO:0000313" key="3">
    <source>
        <dbReference type="Proteomes" id="UP000270094"/>
    </source>
</evidence>
<feature type="compositionally biased region" description="Acidic residues" evidence="1">
    <location>
        <begin position="59"/>
        <end position="77"/>
    </location>
</feature>
<protein>
    <submittedName>
        <fullName evidence="2">Uncharacterized protein</fullName>
    </submittedName>
</protein>
<dbReference type="AlphaFoldDB" id="A0A3P7LD30"/>